<dbReference type="RefSeq" id="WP_199262439.1">
    <property type="nucleotide sequence ID" value="NZ_CP054140.1"/>
</dbReference>
<protein>
    <submittedName>
        <fullName evidence="2">Uncharacterized protein</fullName>
    </submittedName>
</protein>
<evidence type="ECO:0000256" key="1">
    <source>
        <dbReference type="SAM" id="MobiDB-lite"/>
    </source>
</evidence>
<keyword evidence="3" id="KW-1185">Reference proteome</keyword>
<gene>
    <name evidence="2" type="ORF">HP555_10995</name>
</gene>
<dbReference type="KEGG" id="dog:HP555_10995"/>
<dbReference type="EMBL" id="CP054140">
    <property type="protein sequence ID" value="QQG66356.1"/>
    <property type="molecule type" value="Genomic_DNA"/>
</dbReference>
<reference evidence="2 3" key="1">
    <citation type="submission" date="2020-05" db="EMBL/GenBank/DDBJ databases">
        <title>Complete genome of Desulfobulbus oligotrophicus.</title>
        <authorList>
            <person name="Podar M."/>
        </authorList>
    </citation>
    <scope>NUCLEOTIDE SEQUENCE [LARGE SCALE GENOMIC DNA]</scope>
    <source>
        <strain evidence="2 3">Prop6</strain>
    </source>
</reference>
<organism evidence="2 3">
    <name type="scientific">Desulfobulbus oligotrophicus</name>
    <dbReference type="NCBI Taxonomy" id="1909699"/>
    <lineage>
        <taxon>Bacteria</taxon>
        <taxon>Pseudomonadati</taxon>
        <taxon>Thermodesulfobacteriota</taxon>
        <taxon>Desulfobulbia</taxon>
        <taxon>Desulfobulbales</taxon>
        <taxon>Desulfobulbaceae</taxon>
        <taxon>Desulfobulbus</taxon>
    </lineage>
</organism>
<dbReference type="AlphaFoldDB" id="A0A7T5VEJ6"/>
<feature type="region of interest" description="Disordered" evidence="1">
    <location>
        <begin position="51"/>
        <end position="95"/>
    </location>
</feature>
<accession>A0A7T5VEJ6</accession>
<sequence length="95" mass="10278">MRQFIVLGFLSNSANTPGECLYLGTDRGAAMETVNEQGEYARRELYELATPQLRRHAAVDPEPGDEDGDPEPGDEDGDPEPGDEDGDPEPGDEDA</sequence>
<evidence type="ECO:0000313" key="3">
    <source>
        <dbReference type="Proteomes" id="UP000596092"/>
    </source>
</evidence>
<name>A0A7T5VEJ6_9BACT</name>
<proteinExistence type="predicted"/>
<evidence type="ECO:0000313" key="2">
    <source>
        <dbReference type="EMBL" id="QQG66356.1"/>
    </source>
</evidence>
<feature type="compositionally biased region" description="Acidic residues" evidence="1">
    <location>
        <begin position="62"/>
        <end position="95"/>
    </location>
</feature>
<dbReference type="Proteomes" id="UP000596092">
    <property type="component" value="Chromosome"/>
</dbReference>